<keyword evidence="3" id="KW-1185">Reference proteome</keyword>
<feature type="region of interest" description="Disordered" evidence="1">
    <location>
        <begin position="295"/>
        <end position="314"/>
    </location>
</feature>
<dbReference type="AlphaFoldDB" id="A0A0K9Q646"/>
<accession>A0A0K9Q646</accession>
<dbReference type="EMBL" id="LFYR01000069">
    <property type="protein sequence ID" value="KMZ76180.1"/>
    <property type="molecule type" value="Genomic_DNA"/>
</dbReference>
<dbReference type="PANTHER" id="PTHR31099:SF42">
    <property type="entry name" value="AMINOTRANSFERASE-LIKE PLANT MOBILE DOMAIN-CONTAINING PROTEIN"/>
    <property type="match status" value="1"/>
</dbReference>
<organism evidence="2 3">
    <name type="scientific">Zostera marina</name>
    <name type="common">Eelgrass</name>
    <dbReference type="NCBI Taxonomy" id="29655"/>
    <lineage>
        <taxon>Eukaryota</taxon>
        <taxon>Viridiplantae</taxon>
        <taxon>Streptophyta</taxon>
        <taxon>Embryophyta</taxon>
        <taxon>Tracheophyta</taxon>
        <taxon>Spermatophyta</taxon>
        <taxon>Magnoliopsida</taxon>
        <taxon>Liliopsida</taxon>
        <taxon>Zosteraceae</taxon>
        <taxon>Zostera</taxon>
    </lineage>
</organism>
<proteinExistence type="predicted"/>
<comment type="caution">
    <text evidence="2">The sequence shown here is derived from an EMBL/GenBank/DDBJ whole genome shotgun (WGS) entry which is preliminary data.</text>
</comment>
<dbReference type="PANTHER" id="PTHR31099">
    <property type="entry name" value="OS06G0165300 PROTEIN"/>
    <property type="match status" value="1"/>
</dbReference>
<dbReference type="Proteomes" id="UP000036987">
    <property type="component" value="Unassembled WGS sequence"/>
</dbReference>
<evidence type="ECO:0000256" key="1">
    <source>
        <dbReference type="SAM" id="MobiDB-lite"/>
    </source>
</evidence>
<sequence length="340" mass="38209">MASLAYIDTIDLEGIPTRHNPFTVITRNEMLELWGDLPHSRSLDVGTILRFPSRDIAASPPNDFTAVYTSYLDAKMPVPASPFLVEFLRFTRITLSQLFPSSLDKVLAFEELSLLLGWAIPTMSVFLTFFGITRKDERVTISTRPGRRLLGGLKDRTHRWKDRYFFAAISALGLDGVPEYWVSLVRLTGRMVMLPLRRLFPRMNKPCTCPVHGLRRGGCAYREYAGRNLGSPHCAIRGAPSVSNSSASTSSSGDEDFSISRLMNEVPDSAPLTRRKWFRCEGEVFIFNQPEVHLDADEHSRSPSRPPSPPPEEMRQLQFHTLIDSQLVNEGLFPGGKLPA</sequence>
<gene>
    <name evidence="2" type="ORF">ZOSMA_105G00070</name>
</gene>
<evidence type="ECO:0000313" key="2">
    <source>
        <dbReference type="EMBL" id="KMZ76180.1"/>
    </source>
</evidence>
<protein>
    <submittedName>
        <fullName evidence="2">Uncharacterized protein</fullName>
    </submittedName>
</protein>
<name>A0A0K9Q646_ZOSMR</name>
<evidence type="ECO:0000313" key="3">
    <source>
        <dbReference type="Proteomes" id="UP000036987"/>
    </source>
</evidence>
<reference evidence="3" key="1">
    <citation type="journal article" date="2016" name="Nature">
        <title>The genome of the seagrass Zostera marina reveals angiosperm adaptation to the sea.</title>
        <authorList>
            <person name="Olsen J.L."/>
            <person name="Rouze P."/>
            <person name="Verhelst B."/>
            <person name="Lin Y.-C."/>
            <person name="Bayer T."/>
            <person name="Collen J."/>
            <person name="Dattolo E."/>
            <person name="De Paoli E."/>
            <person name="Dittami S."/>
            <person name="Maumus F."/>
            <person name="Michel G."/>
            <person name="Kersting A."/>
            <person name="Lauritano C."/>
            <person name="Lohaus R."/>
            <person name="Toepel M."/>
            <person name="Tonon T."/>
            <person name="Vanneste K."/>
            <person name="Amirebrahimi M."/>
            <person name="Brakel J."/>
            <person name="Bostroem C."/>
            <person name="Chovatia M."/>
            <person name="Grimwood J."/>
            <person name="Jenkins J.W."/>
            <person name="Jueterbock A."/>
            <person name="Mraz A."/>
            <person name="Stam W.T."/>
            <person name="Tice H."/>
            <person name="Bornberg-Bauer E."/>
            <person name="Green P.J."/>
            <person name="Pearson G.A."/>
            <person name="Procaccini G."/>
            <person name="Duarte C.M."/>
            <person name="Schmutz J."/>
            <person name="Reusch T.B.H."/>
            <person name="Van de Peer Y."/>
        </authorList>
    </citation>
    <scope>NUCLEOTIDE SEQUENCE [LARGE SCALE GENOMIC DNA]</scope>
    <source>
        <strain evidence="3">cv. Finnish</strain>
    </source>
</reference>